<accession>A0A913YUZ1</accession>
<keyword evidence="2" id="KW-1185">Reference proteome</keyword>
<dbReference type="AlphaFoldDB" id="A0A913YUZ1"/>
<organism evidence="1 2">
    <name type="scientific">Exaiptasia diaphana</name>
    <name type="common">Tropical sea anemone</name>
    <name type="synonym">Aiptasia pulchella</name>
    <dbReference type="NCBI Taxonomy" id="2652724"/>
    <lineage>
        <taxon>Eukaryota</taxon>
        <taxon>Metazoa</taxon>
        <taxon>Cnidaria</taxon>
        <taxon>Anthozoa</taxon>
        <taxon>Hexacorallia</taxon>
        <taxon>Actiniaria</taxon>
        <taxon>Aiptasiidae</taxon>
        <taxon>Exaiptasia</taxon>
    </lineage>
</organism>
<dbReference type="RefSeq" id="XP_028519019.1">
    <property type="nucleotide sequence ID" value="XM_028663218.1"/>
</dbReference>
<dbReference type="GeneID" id="110252508"/>
<dbReference type="Proteomes" id="UP000887567">
    <property type="component" value="Unplaced"/>
</dbReference>
<reference evidence="1" key="1">
    <citation type="submission" date="2022-11" db="UniProtKB">
        <authorList>
            <consortium name="EnsemblMetazoa"/>
        </authorList>
    </citation>
    <scope>IDENTIFICATION</scope>
</reference>
<dbReference type="OrthoDB" id="5989436at2759"/>
<dbReference type="KEGG" id="epa:110252508"/>
<evidence type="ECO:0000313" key="1">
    <source>
        <dbReference type="EnsemblMetazoa" id="XP_028519019.1"/>
    </source>
</evidence>
<evidence type="ECO:0000313" key="2">
    <source>
        <dbReference type="Proteomes" id="UP000887567"/>
    </source>
</evidence>
<dbReference type="EnsemblMetazoa" id="XM_028663218.1">
    <property type="protein sequence ID" value="XP_028519019.1"/>
    <property type="gene ID" value="LOC110252508"/>
</dbReference>
<name>A0A913YUZ1_EXADI</name>
<sequence>MNITVSRVKKDGVCHVSPLPDDLPRPDLLSQGLKSFSSTGQNATIKTVSMRWTRGPEVDKTILRKEVRDFCGQFPVYQLVPFNPDLVSAFNSGRVKRSLVAFPLCNPKSLPGSCNPMSWLWSCKIRDTSGVYYLTCKINALMKKLDCGDLSATDHRFNSFVCCNPKCP</sequence>
<proteinExistence type="predicted"/>
<protein>
    <submittedName>
        <fullName evidence="1">Uncharacterized protein</fullName>
    </submittedName>
</protein>